<feature type="site" description="Essential for prephenate dehydratase activity" evidence="8">
    <location>
        <position position="180"/>
    </location>
</feature>
<dbReference type="InterPro" id="IPR045865">
    <property type="entry name" value="ACT-like_dom_sf"/>
</dbReference>
<comment type="catalytic activity">
    <reaction evidence="7">
        <text>prephenate + H(+) = 3-phenylpyruvate + CO2 + H2O</text>
        <dbReference type="Rhea" id="RHEA:21648"/>
        <dbReference type="ChEBI" id="CHEBI:15377"/>
        <dbReference type="ChEBI" id="CHEBI:15378"/>
        <dbReference type="ChEBI" id="CHEBI:16526"/>
        <dbReference type="ChEBI" id="CHEBI:18005"/>
        <dbReference type="ChEBI" id="CHEBI:29934"/>
        <dbReference type="EC" id="4.2.1.51"/>
    </reaction>
</comment>
<keyword evidence="4" id="KW-0057">Aromatic amino acid biosynthesis</keyword>
<evidence type="ECO:0000256" key="7">
    <source>
        <dbReference type="ARBA" id="ARBA00047848"/>
    </source>
</evidence>
<keyword evidence="6" id="KW-0456">Lyase</keyword>
<feature type="domain" description="ACT" evidence="10">
    <location>
        <begin position="201"/>
        <end position="277"/>
    </location>
</feature>
<dbReference type="CDD" id="cd04905">
    <property type="entry name" value="ACT_CM-PDT"/>
    <property type="match status" value="1"/>
</dbReference>
<dbReference type="Pfam" id="PF00800">
    <property type="entry name" value="PDT"/>
    <property type="match status" value="1"/>
</dbReference>
<evidence type="ECO:0000256" key="6">
    <source>
        <dbReference type="ARBA" id="ARBA00023239"/>
    </source>
</evidence>
<dbReference type="RefSeq" id="WP_131838733.1">
    <property type="nucleotide sequence ID" value="NZ_SLWB01000004.1"/>
</dbReference>
<dbReference type="Proteomes" id="UP000294830">
    <property type="component" value="Unassembled WGS sequence"/>
</dbReference>
<dbReference type="PROSITE" id="PS51171">
    <property type="entry name" value="PREPHENATE_DEHYDR_3"/>
    <property type="match status" value="1"/>
</dbReference>
<evidence type="ECO:0000256" key="1">
    <source>
        <dbReference type="ARBA" id="ARBA00004741"/>
    </source>
</evidence>
<dbReference type="GO" id="GO:0005737">
    <property type="term" value="C:cytoplasm"/>
    <property type="evidence" value="ECO:0007669"/>
    <property type="project" value="TreeGrafter"/>
</dbReference>
<name>A0A4R2EM44_9BACT</name>
<evidence type="ECO:0000313" key="11">
    <source>
        <dbReference type="EMBL" id="TCN70178.1"/>
    </source>
</evidence>
<evidence type="ECO:0000259" key="9">
    <source>
        <dbReference type="PROSITE" id="PS51171"/>
    </source>
</evidence>
<comment type="pathway">
    <text evidence="1">Amino-acid biosynthesis; L-phenylalanine biosynthesis; phenylpyruvate from prephenate: step 1/1.</text>
</comment>
<keyword evidence="3" id="KW-0028">Amino-acid biosynthesis</keyword>
<dbReference type="PANTHER" id="PTHR21022">
    <property type="entry name" value="PREPHENATE DEHYDRATASE P PROTEIN"/>
    <property type="match status" value="1"/>
</dbReference>
<dbReference type="SUPFAM" id="SSF53850">
    <property type="entry name" value="Periplasmic binding protein-like II"/>
    <property type="match status" value="1"/>
</dbReference>
<evidence type="ECO:0000256" key="2">
    <source>
        <dbReference type="ARBA" id="ARBA00013147"/>
    </source>
</evidence>
<dbReference type="CDD" id="cd13631">
    <property type="entry name" value="PBP2_Ct-PDT_like"/>
    <property type="match status" value="1"/>
</dbReference>
<dbReference type="UniPathway" id="UPA00121">
    <property type="reaction ID" value="UER00345"/>
</dbReference>
<comment type="caution">
    <text evidence="11">The sequence shown here is derived from an EMBL/GenBank/DDBJ whole genome shotgun (WGS) entry which is preliminary data.</text>
</comment>
<reference evidence="11 12" key="1">
    <citation type="submission" date="2019-03" db="EMBL/GenBank/DDBJ databases">
        <title>Genomic Encyclopedia of Archaeal and Bacterial Type Strains, Phase II (KMG-II): from individual species to whole genera.</title>
        <authorList>
            <person name="Goeker M."/>
        </authorList>
    </citation>
    <scope>NUCLEOTIDE SEQUENCE [LARGE SCALE GENOMIC DNA]</scope>
    <source>
        <strain evidence="11 12">RL-C</strain>
    </source>
</reference>
<dbReference type="GO" id="GO:0009094">
    <property type="term" value="P:L-phenylalanine biosynthetic process"/>
    <property type="evidence" value="ECO:0007669"/>
    <property type="project" value="UniProtKB-UniPathway"/>
</dbReference>
<evidence type="ECO:0000256" key="5">
    <source>
        <dbReference type="ARBA" id="ARBA00023222"/>
    </source>
</evidence>
<dbReference type="InterPro" id="IPR002912">
    <property type="entry name" value="ACT_dom"/>
</dbReference>
<dbReference type="EC" id="4.2.1.51" evidence="2"/>
<evidence type="ECO:0000256" key="8">
    <source>
        <dbReference type="PIRSR" id="PIRSR001500-2"/>
    </source>
</evidence>
<evidence type="ECO:0000256" key="3">
    <source>
        <dbReference type="ARBA" id="ARBA00022605"/>
    </source>
</evidence>
<dbReference type="EMBL" id="SLWB01000004">
    <property type="protein sequence ID" value="TCN70178.1"/>
    <property type="molecule type" value="Genomic_DNA"/>
</dbReference>
<dbReference type="PIRSF" id="PIRSF001500">
    <property type="entry name" value="Chor_mut_pdt_Ppr"/>
    <property type="match status" value="1"/>
</dbReference>
<dbReference type="SUPFAM" id="SSF55021">
    <property type="entry name" value="ACT-like"/>
    <property type="match status" value="1"/>
</dbReference>
<evidence type="ECO:0000259" key="10">
    <source>
        <dbReference type="PROSITE" id="PS51671"/>
    </source>
</evidence>
<dbReference type="OrthoDB" id="9802281at2"/>
<accession>A0A4R2EM44</accession>
<dbReference type="PROSITE" id="PS51671">
    <property type="entry name" value="ACT"/>
    <property type="match status" value="1"/>
</dbReference>
<dbReference type="InterPro" id="IPR008242">
    <property type="entry name" value="Chor_mutase/pphenate_deHydtase"/>
</dbReference>
<dbReference type="GO" id="GO:0004664">
    <property type="term" value="F:prephenate dehydratase activity"/>
    <property type="evidence" value="ECO:0007669"/>
    <property type="project" value="UniProtKB-EC"/>
</dbReference>
<protein>
    <recommendedName>
        <fullName evidence="2">prephenate dehydratase</fullName>
        <ecNumber evidence="2">4.2.1.51</ecNumber>
    </recommendedName>
</protein>
<keyword evidence="12" id="KW-1185">Reference proteome</keyword>
<organism evidence="11 12">
    <name type="scientific">Acetobacteroides hydrogenigenes</name>
    <dbReference type="NCBI Taxonomy" id="979970"/>
    <lineage>
        <taxon>Bacteria</taxon>
        <taxon>Pseudomonadati</taxon>
        <taxon>Bacteroidota</taxon>
        <taxon>Bacteroidia</taxon>
        <taxon>Bacteroidales</taxon>
        <taxon>Rikenellaceae</taxon>
        <taxon>Acetobacteroides</taxon>
    </lineage>
</organism>
<evidence type="ECO:0000256" key="4">
    <source>
        <dbReference type="ARBA" id="ARBA00023141"/>
    </source>
</evidence>
<dbReference type="AlphaFoldDB" id="A0A4R2EM44"/>
<sequence>MTLEYESPLRVAIQGVRGAFHEIAARETLGNDIIPVECLTFRELVAATESEKVDAALMAIENSVAGGILPNYALLRNSELQIVGEVYLRIVQNLLALPGETLESIKEVESHPMAIQQCTDFLGEHPEWKIIESEDTALSARKISEGEIRGKAAIGSSLAAELFGLNILAPEIESNKENYTRFLILTKKDGKIRNTTSNKASICFSAKHEPGALAAILKDIADCGVDLTMLHSLPKVGAKWEYIFHADLVYDSYMQYLQAVKTLNETATYFKVLGEYQAGSEIF</sequence>
<dbReference type="PANTHER" id="PTHR21022:SF19">
    <property type="entry name" value="PREPHENATE DEHYDRATASE-RELATED"/>
    <property type="match status" value="1"/>
</dbReference>
<evidence type="ECO:0000313" key="12">
    <source>
        <dbReference type="Proteomes" id="UP000294830"/>
    </source>
</evidence>
<dbReference type="InterPro" id="IPR001086">
    <property type="entry name" value="Preph_deHydtase"/>
</dbReference>
<feature type="domain" description="Prephenate dehydratase" evidence="9">
    <location>
        <begin position="10"/>
        <end position="187"/>
    </location>
</feature>
<proteinExistence type="predicted"/>
<keyword evidence="5" id="KW-0584">Phenylalanine biosynthesis</keyword>
<gene>
    <name evidence="11" type="ORF">CLV25_104133</name>
</gene>
<dbReference type="Gene3D" id="3.40.190.10">
    <property type="entry name" value="Periplasmic binding protein-like II"/>
    <property type="match status" value="2"/>
</dbReference>
<dbReference type="Gene3D" id="3.30.70.260">
    <property type="match status" value="1"/>
</dbReference>